<evidence type="ECO:0000313" key="1">
    <source>
        <dbReference type="EMBL" id="KGO98677.1"/>
    </source>
</evidence>
<dbReference type="AlphaFoldDB" id="A0A0A0M9K3"/>
<protein>
    <submittedName>
        <fullName evidence="1">Uncharacterized protein</fullName>
    </submittedName>
</protein>
<keyword evidence="2" id="KW-1185">Reference proteome</keyword>
<dbReference type="EMBL" id="AVBH01000058">
    <property type="protein sequence ID" value="KGO98677.1"/>
    <property type="molecule type" value="Genomic_DNA"/>
</dbReference>
<sequence>MVPGQEEGMEAARPISFSVRYRLFEYLRFVTAHAFHTDASLRDLRGARRIAAHLTLLLVGTVGFAWKTARVGRCDFVLDVQGVRRRTRRGSGSVSWSGVKAIHAYAPGLLVELGEGALPLPLRVLTDAQRAEILHVASAAGVPCPSANPLTLRTHPDEREAVTANVRDWR</sequence>
<name>A0A0A0M9K3_9GAMM</name>
<dbReference type="eggNOG" id="ENOG5031ITV">
    <property type="taxonomic scope" value="Bacteria"/>
</dbReference>
<dbReference type="STRING" id="1385515.GCA_000423325_01790"/>
<dbReference type="Proteomes" id="UP000030003">
    <property type="component" value="Unassembled WGS sequence"/>
</dbReference>
<evidence type="ECO:0000313" key="2">
    <source>
        <dbReference type="Proteomes" id="UP000030003"/>
    </source>
</evidence>
<dbReference type="RefSeq" id="WP_027070097.1">
    <property type="nucleotide sequence ID" value="NZ_AUHT01000008.1"/>
</dbReference>
<reference evidence="1 2" key="1">
    <citation type="submission" date="2013-08" db="EMBL/GenBank/DDBJ databases">
        <title>Genomic analysis of Lysobacter defluvii.</title>
        <authorList>
            <person name="Wang Q."/>
            <person name="Wang G."/>
        </authorList>
    </citation>
    <scope>NUCLEOTIDE SEQUENCE [LARGE SCALE GENOMIC DNA]</scope>
    <source>
        <strain evidence="1 2">IMMIB APB-9</strain>
    </source>
</reference>
<organism evidence="1 2">
    <name type="scientific">Lysobacter defluvii IMMIB APB-9 = DSM 18482</name>
    <dbReference type="NCBI Taxonomy" id="1385515"/>
    <lineage>
        <taxon>Bacteria</taxon>
        <taxon>Pseudomonadati</taxon>
        <taxon>Pseudomonadota</taxon>
        <taxon>Gammaproteobacteria</taxon>
        <taxon>Lysobacterales</taxon>
        <taxon>Lysobacteraceae</taxon>
        <taxon>Novilysobacter</taxon>
    </lineage>
</organism>
<comment type="caution">
    <text evidence="1">The sequence shown here is derived from an EMBL/GenBank/DDBJ whole genome shotgun (WGS) entry which is preliminary data.</text>
</comment>
<gene>
    <name evidence="1" type="ORF">N791_14805</name>
</gene>
<proteinExistence type="predicted"/>
<accession>A0A0A0M9K3</accession>